<dbReference type="InterPro" id="IPR013780">
    <property type="entry name" value="Glyco_hydro_b"/>
</dbReference>
<proteinExistence type="inferred from homology"/>
<comment type="similarity">
    <text evidence="1">Belongs to the glycosyl hydrolase 13 family.</text>
</comment>
<dbReference type="PANTHER" id="PTHR43002">
    <property type="entry name" value="GLYCOGEN DEBRANCHING ENZYME"/>
    <property type="match status" value="1"/>
</dbReference>
<organism evidence="4 5">
    <name type="scientific">Solirubrobacter ginsenosidimutans</name>
    <dbReference type="NCBI Taxonomy" id="490573"/>
    <lineage>
        <taxon>Bacteria</taxon>
        <taxon>Bacillati</taxon>
        <taxon>Actinomycetota</taxon>
        <taxon>Thermoleophilia</taxon>
        <taxon>Solirubrobacterales</taxon>
        <taxon>Solirubrobacteraceae</taxon>
        <taxon>Solirubrobacter</taxon>
    </lineage>
</organism>
<gene>
    <name evidence="4" type="ORF">OM076_43370</name>
</gene>
<dbReference type="EMBL" id="JAPDOD010000091">
    <property type="protein sequence ID" value="MDA0167180.1"/>
    <property type="molecule type" value="Genomic_DNA"/>
</dbReference>
<accession>A0A9X3N534</accession>
<dbReference type="CDD" id="cd02860">
    <property type="entry name" value="E_set_Pullulanase"/>
    <property type="match status" value="1"/>
</dbReference>
<dbReference type="SUPFAM" id="SSF81296">
    <property type="entry name" value="E set domains"/>
    <property type="match status" value="1"/>
</dbReference>
<dbReference type="SUPFAM" id="SSF51011">
    <property type="entry name" value="Glycosyl hydrolase domain"/>
    <property type="match status" value="1"/>
</dbReference>
<keyword evidence="5" id="KW-1185">Reference proteome</keyword>
<name>A0A9X3N534_9ACTN</name>
<protein>
    <submittedName>
        <fullName evidence="4">DUF3372 domain-containing protein</fullName>
    </submittedName>
</protein>
<evidence type="ECO:0000259" key="3">
    <source>
        <dbReference type="Pfam" id="PF11852"/>
    </source>
</evidence>
<dbReference type="Gene3D" id="2.60.40.10">
    <property type="entry name" value="Immunoglobulins"/>
    <property type="match status" value="1"/>
</dbReference>
<comment type="caution">
    <text evidence="4">The sequence shown here is derived from an EMBL/GenBank/DDBJ whole genome shotgun (WGS) entry which is preliminary data.</text>
</comment>
<dbReference type="GO" id="GO:0005975">
    <property type="term" value="P:carbohydrate metabolic process"/>
    <property type="evidence" value="ECO:0007669"/>
    <property type="project" value="UniProtKB-ARBA"/>
</dbReference>
<dbReference type="AlphaFoldDB" id="A0A9X3N534"/>
<dbReference type="Gene3D" id="3.20.20.80">
    <property type="entry name" value="Glycosidases"/>
    <property type="match status" value="1"/>
</dbReference>
<feature type="region of interest" description="Disordered" evidence="2">
    <location>
        <begin position="105"/>
        <end position="127"/>
    </location>
</feature>
<feature type="compositionally biased region" description="Polar residues" evidence="2">
    <location>
        <begin position="112"/>
        <end position="124"/>
    </location>
</feature>
<evidence type="ECO:0000256" key="2">
    <source>
        <dbReference type="SAM" id="MobiDB-lite"/>
    </source>
</evidence>
<evidence type="ECO:0000313" key="5">
    <source>
        <dbReference type="Proteomes" id="UP001149140"/>
    </source>
</evidence>
<dbReference type="Gene3D" id="2.60.40.1180">
    <property type="entry name" value="Golgi alpha-mannosidase II"/>
    <property type="match status" value="1"/>
</dbReference>
<dbReference type="InterPro" id="IPR014756">
    <property type="entry name" value="Ig_E-set"/>
</dbReference>
<sequence length="737" mass="81981">MNARWVRERRIERVGRTATLHTDLGSWPLRGGIVPDEVPVREVLKGRLRVDDAAVQIAEVLDDLYDASDAELGPTWRGEVPSVAVWAPTARHVALRLRRLRDGDESSRDVSSRNVTLNDDTSGGEQRVAMRRGDDGVWRVTGDPSWRDAEYALEVTVFAPTVDAVVTNVVTDPYSLALTVNSRRSLLARLDPPAGWPKPPLVPVARAAIYELHIRDFSIGDTSVPEAHRGTYLAFTHLESAGMRHLRALAEAGLTTVHLLPCNDIATIEEDRAKQRVAPRLEHHPPHSPLQQRAIGRIRDRDGFNWGYDPLHYSTPEGSYAHDPDRRTYEFREMVAALNAIGLHVVLDVVYNHTPNAGQDPKSILDRIVPGYYHRLSATGEVENSTCCANTATEHRMMEKLMLDSLATWVGQYRVDGFRFDLMGHHTKANLLKVRERFPHLQLYGEGWSFGEVAGDALFVAASQRNMVHTGIATFDDRLRDAVRGGGPHDNDPRHQGFATGLADAPSRALQEAQEEVMRGLAGTADQIAYVDAHDNETLFDALALKLPRATTMDDRVRMNTLALATVTLSQSPCFWHAGTDLLRSKSLDRNSYDSGDWFNRVDWTATHSTFGSGLPPRWDNFERWKYLRPLLKDPNLKPQPHHIRTARDRALELLRIRASTPLFGSAEVTFESGAPGVIVMVLSAESVLIFNATPHATKQTAHASATQLHPALAEREATYADGVFTVPARTVAVFLP</sequence>
<dbReference type="InterPro" id="IPR024561">
    <property type="entry name" value="Pullul_strch_C"/>
</dbReference>
<dbReference type="Proteomes" id="UP001149140">
    <property type="component" value="Unassembled WGS sequence"/>
</dbReference>
<feature type="domain" description="Alpha-1,6-glucosidases pullulanase-type C-terminal" evidence="3">
    <location>
        <begin position="609"/>
        <end position="736"/>
    </location>
</feature>
<dbReference type="Pfam" id="PF11852">
    <property type="entry name" value="Pullul_strch_C"/>
    <property type="match status" value="1"/>
</dbReference>
<evidence type="ECO:0000313" key="4">
    <source>
        <dbReference type="EMBL" id="MDA0167180.1"/>
    </source>
</evidence>
<dbReference type="CDD" id="cd11341">
    <property type="entry name" value="AmyAc_Pullulanase_LD-like"/>
    <property type="match status" value="1"/>
</dbReference>
<dbReference type="InterPro" id="IPR013783">
    <property type="entry name" value="Ig-like_fold"/>
</dbReference>
<reference evidence="4" key="1">
    <citation type="submission" date="2022-10" db="EMBL/GenBank/DDBJ databases">
        <title>The WGS of Solirubrobacter ginsenosidimutans DSM 21036.</title>
        <authorList>
            <person name="Jiang Z."/>
        </authorList>
    </citation>
    <scope>NUCLEOTIDE SEQUENCE</scope>
    <source>
        <strain evidence="4">DSM 21036</strain>
    </source>
</reference>
<dbReference type="SUPFAM" id="SSF51445">
    <property type="entry name" value="(Trans)glycosidases"/>
    <property type="match status" value="1"/>
</dbReference>
<evidence type="ECO:0000256" key="1">
    <source>
        <dbReference type="ARBA" id="ARBA00008061"/>
    </source>
</evidence>
<dbReference type="InterPro" id="IPR017853">
    <property type="entry name" value="GH"/>
</dbReference>